<protein>
    <submittedName>
        <fullName evidence="1">Uncharacterized protein</fullName>
    </submittedName>
</protein>
<accession>A0A024UZA5</accession>
<name>A0A024UZA5_PLAFA</name>
<reference evidence="1 2" key="2">
    <citation type="submission" date="2013-02" db="EMBL/GenBank/DDBJ databases">
        <title>The Genome Sequence of Plasmodium falciparum Vietnam Oak-Knoll (FVO).</title>
        <authorList>
            <consortium name="The Broad Institute Genome Sequencing Platform"/>
            <consortium name="The Broad Institute Genome Sequencing Center for Infectious Disease"/>
            <person name="Neafsey D."/>
            <person name="Cheeseman I."/>
            <person name="Volkman S."/>
            <person name="Adams J."/>
            <person name="Walker B."/>
            <person name="Young S.K."/>
            <person name="Zeng Q."/>
            <person name="Gargeya S."/>
            <person name="Fitzgerald M."/>
            <person name="Haas B."/>
            <person name="Abouelleil A."/>
            <person name="Alvarado L."/>
            <person name="Arachchi H.M."/>
            <person name="Berlin A.M."/>
            <person name="Chapman S.B."/>
            <person name="Dewar J."/>
            <person name="Goldberg J."/>
            <person name="Griggs A."/>
            <person name="Gujja S."/>
            <person name="Hansen M."/>
            <person name="Howarth C."/>
            <person name="Imamovic A."/>
            <person name="Larimer J."/>
            <person name="McCowan C."/>
            <person name="Murphy C."/>
            <person name="Neiman D."/>
            <person name="Pearson M."/>
            <person name="Priest M."/>
            <person name="Roberts A."/>
            <person name="Saif S."/>
            <person name="Shea T."/>
            <person name="Sisk P."/>
            <person name="Sykes S."/>
            <person name="Wortman J."/>
            <person name="Nusbaum C."/>
            <person name="Birren B."/>
        </authorList>
    </citation>
    <scope>NUCLEOTIDE SEQUENCE [LARGE SCALE GENOMIC DNA]</scope>
    <source>
        <strain evidence="2">Vietnam Oak-Knoll (FVO)</strain>
    </source>
</reference>
<evidence type="ECO:0000313" key="1">
    <source>
        <dbReference type="EMBL" id="ETW15569.1"/>
    </source>
</evidence>
<proteinExistence type="predicted"/>
<organism evidence="1 2">
    <name type="scientific">Plasmodium falciparum Vietnam Oak-Knoll</name>
    <name type="common">FVO</name>
    <dbReference type="NCBI Taxonomy" id="1036723"/>
    <lineage>
        <taxon>Eukaryota</taxon>
        <taxon>Sar</taxon>
        <taxon>Alveolata</taxon>
        <taxon>Apicomplexa</taxon>
        <taxon>Aconoidasida</taxon>
        <taxon>Haemosporida</taxon>
        <taxon>Plasmodiidae</taxon>
        <taxon>Plasmodium</taxon>
        <taxon>Plasmodium (Laverania)</taxon>
    </lineage>
</organism>
<evidence type="ECO:0000313" key="2">
    <source>
        <dbReference type="Proteomes" id="UP000030690"/>
    </source>
</evidence>
<dbReference type="Proteomes" id="UP000030690">
    <property type="component" value="Unassembled WGS sequence"/>
</dbReference>
<sequence>MFFINSRGVLYKLICLVCIFQRGYYGNGSSLRSPFFKKVT</sequence>
<dbReference type="AlphaFoldDB" id="A0A024UZA5"/>
<dbReference type="EMBL" id="KI925184">
    <property type="protein sequence ID" value="ETW15569.1"/>
    <property type="molecule type" value="Genomic_DNA"/>
</dbReference>
<gene>
    <name evidence="1" type="ORF">PFFVO_05862</name>
</gene>
<reference evidence="1 2" key="1">
    <citation type="submission" date="2013-02" db="EMBL/GenBank/DDBJ databases">
        <title>The Genome Annotation of Plasmodium falciparum Vietnam Oak-Knoll (FVO).</title>
        <authorList>
            <consortium name="The Broad Institute Genome Sequencing Platform"/>
            <consortium name="The Broad Institute Genome Sequencing Center for Infectious Disease"/>
            <person name="Neafsey D."/>
            <person name="Hoffman S."/>
            <person name="Volkman S."/>
            <person name="Rosenthal P."/>
            <person name="Walker B."/>
            <person name="Young S.K."/>
            <person name="Zeng Q."/>
            <person name="Gargeya S."/>
            <person name="Fitzgerald M."/>
            <person name="Haas B."/>
            <person name="Abouelleil A."/>
            <person name="Allen A.W."/>
            <person name="Alvarado L."/>
            <person name="Arachchi H.M."/>
            <person name="Berlin A.M."/>
            <person name="Chapman S.B."/>
            <person name="Gainer-Dewar J."/>
            <person name="Goldberg J."/>
            <person name="Griggs A."/>
            <person name="Gujja S."/>
            <person name="Hansen M."/>
            <person name="Howarth C."/>
            <person name="Imamovic A."/>
            <person name="Ireland A."/>
            <person name="Larimer J."/>
            <person name="McCowan C."/>
            <person name="Murphy C."/>
            <person name="Pearson M."/>
            <person name="Poon T.W."/>
            <person name="Priest M."/>
            <person name="Roberts A."/>
            <person name="Saif S."/>
            <person name="Shea T."/>
            <person name="Sisk P."/>
            <person name="Sykes S."/>
            <person name="Wortman J."/>
            <person name="Nusbaum C."/>
            <person name="Birren B."/>
        </authorList>
    </citation>
    <scope>NUCLEOTIDE SEQUENCE [LARGE SCALE GENOMIC DNA]</scope>
    <source>
        <strain evidence="2">Vietnam Oak-Knoll (FVO)</strain>
    </source>
</reference>